<reference evidence="2" key="1">
    <citation type="journal article" date="2020" name="MBio">
        <title>Horizontal gene transfer to a defensive symbiont with a reduced genome amongst a multipartite beetle microbiome.</title>
        <authorList>
            <person name="Waterworth S.C."/>
            <person name="Florez L.V."/>
            <person name="Rees E.R."/>
            <person name="Hertweck C."/>
            <person name="Kaltenpoth M."/>
            <person name="Kwan J.C."/>
        </authorList>
    </citation>
    <scope>NUCLEOTIDE SEQUENCE [LARGE SCALE GENOMIC DNA]</scope>
</reference>
<dbReference type="SUPFAM" id="SSF47413">
    <property type="entry name" value="lambda repressor-like DNA-binding domains"/>
    <property type="match status" value="1"/>
</dbReference>
<protein>
    <recommendedName>
        <fullName evidence="3">Helix-turn-helix domain-containing protein</fullName>
    </recommendedName>
</protein>
<dbReference type="AlphaFoldDB" id="A0A7V8FIF4"/>
<dbReference type="Gene3D" id="1.10.260.40">
    <property type="entry name" value="lambda repressor-like DNA-binding domains"/>
    <property type="match status" value="1"/>
</dbReference>
<dbReference type="Proteomes" id="UP000487117">
    <property type="component" value="Unassembled WGS sequence"/>
</dbReference>
<sequence>MFVVWSKYYVRDRLGLQTDSQLAKLFGVSRSAVSQWPRNGMIPPLRRYMLQQQYPMLFPSEEPEDGGDSAD</sequence>
<evidence type="ECO:0008006" key="3">
    <source>
        <dbReference type="Google" id="ProtNLM"/>
    </source>
</evidence>
<dbReference type="EMBL" id="WNDS01000002">
    <property type="protein sequence ID" value="KAF1016321.1"/>
    <property type="molecule type" value="Genomic_DNA"/>
</dbReference>
<dbReference type="GO" id="GO:0003677">
    <property type="term" value="F:DNA binding"/>
    <property type="evidence" value="ECO:0007669"/>
    <property type="project" value="InterPro"/>
</dbReference>
<comment type="caution">
    <text evidence="1">The sequence shown here is derived from an EMBL/GenBank/DDBJ whole genome shotgun (WGS) entry which is preliminary data.</text>
</comment>
<accession>A0A7V8FIF4</accession>
<proteinExistence type="predicted"/>
<evidence type="ECO:0000313" key="2">
    <source>
        <dbReference type="Proteomes" id="UP000487117"/>
    </source>
</evidence>
<gene>
    <name evidence="1" type="ORF">GAK31_01812</name>
</gene>
<evidence type="ECO:0000313" key="1">
    <source>
        <dbReference type="EMBL" id="KAF1016321.1"/>
    </source>
</evidence>
<name>A0A7V8FIF4_STEMA</name>
<dbReference type="InterPro" id="IPR010982">
    <property type="entry name" value="Lambda_DNA-bd_dom_sf"/>
</dbReference>
<organism evidence="1 2">
    <name type="scientific">Stenotrophomonas maltophilia</name>
    <name type="common">Pseudomonas maltophilia</name>
    <name type="synonym">Xanthomonas maltophilia</name>
    <dbReference type="NCBI Taxonomy" id="40324"/>
    <lineage>
        <taxon>Bacteria</taxon>
        <taxon>Pseudomonadati</taxon>
        <taxon>Pseudomonadota</taxon>
        <taxon>Gammaproteobacteria</taxon>
        <taxon>Lysobacterales</taxon>
        <taxon>Lysobacteraceae</taxon>
        <taxon>Stenotrophomonas</taxon>
        <taxon>Stenotrophomonas maltophilia group</taxon>
    </lineage>
</organism>